<reference evidence="2 3" key="1">
    <citation type="journal article" date="2021" name="Nat. Commun.">
        <title>Genetic determinants of endophytism in the Arabidopsis root mycobiome.</title>
        <authorList>
            <person name="Mesny F."/>
            <person name="Miyauchi S."/>
            <person name="Thiergart T."/>
            <person name="Pickel B."/>
            <person name="Atanasova L."/>
            <person name="Karlsson M."/>
            <person name="Huettel B."/>
            <person name="Barry K.W."/>
            <person name="Haridas S."/>
            <person name="Chen C."/>
            <person name="Bauer D."/>
            <person name="Andreopoulos W."/>
            <person name="Pangilinan J."/>
            <person name="LaButti K."/>
            <person name="Riley R."/>
            <person name="Lipzen A."/>
            <person name="Clum A."/>
            <person name="Drula E."/>
            <person name="Henrissat B."/>
            <person name="Kohler A."/>
            <person name="Grigoriev I.V."/>
            <person name="Martin F.M."/>
            <person name="Hacquard S."/>
        </authorList>
    </citation>
    <scope>NUCLEOTIDE SEQUENCE [LARGE SCALE GENOMIC DNA]</scope>
    <source>
        <strain evidence="2 3">MPI-CAGE-CH-0241</strain>
    </source>
</reference>
<sequence>MPGATNWVLYTLFSVFSFVSSSLFNSHHPPLAIYTGLRWARCGNGVIMGLLWQGCFSWVVDIASTFHACERAFPHSATIENHRSVRINHRIIP</sequence>
<protein>
    <recommendedName>
        <fullName evidence="4">Secreted protein</fullName>
    </recommendedName>
</protein>
<comment type="caution">
    <text evidence="2">The sequence shown here is derived from an EMBL/GenBank/DDBJ whole genome shotgun (WGS) entry which is preliminary data.</text>
</comment>
<dbReference type="EMBL" id="JAGPYM010000010">
    <property type="protein sequence ID" value="KAH6889990.1"/>
    <property type="molecule type" value="Genomic_DNA"/>
</dbReference>
<dbReference type="AlphaFoldDB" id="A0A9P8W5H4"/>
<dbReference type="Proteomes" id="UP000777438">
    <property type="component" value="Unassembled WGS sequence"/>
</dbReference>
<name>A0A9P8W5H4_9HYPO</name>
<evidence type="ECO:0008006" key="4">
    <source>
        <dbReference type="Google" id="ProtNLM"/>
    </source>
</evidence>
<evidence type="ECO:0000313" key="2">
    <source>
        <dbReference type="EMBL" id="KAH6889990.1"/>
    </source>
</evidence>
<evidence type="ECO:0000313" key="3">
    <source>
        <dbReference type="Proteomes" id="UP000777438"/>
    </source>
</evidence>
<gene>
    <name evidence="2" type="ORF">B0T10DRAFT_44489</name>
</gene>
<feature type="signal peptide" evidence="1">
    <location>
        <begin position="1"/>
        <end position="21"/>
    </location>
</feature>
<keyword evidence="1" id="KW-0732">Signal</keyword>
<accession>A0A9P8W5H4</accession>
<organism evidence="2 3">
    <name type="scientific">Thelonectria olida</name>
    <dbReference type="NCBI Taxonomy" id="1576542"/>
    <lineage>
        <taxon>Eukaryota</taxon>
        <taxon>Fungi</taxon>
        <taxon>Dikarya</taxon>
        <taxon>Ascomycota</taxon>
        <taxon>Pezizomycotina</taxon>
        <taxon>Sordariomycetes</taxon>
        <taxon>Hypocreomycetidae</taxon>
        <taxon>Hypocreales</taxon>
        <taxon>Nectriaceae</taxon>
        <taxon>Thelonectria</taxon>
    </lineage>
</organism>
<keyword evidence="3" id="KW-1185">Reference proteome</keyword>
<proteinExistence type="predicted"/>
<evidence type="ECO:0000256" key="1">
    <source>
        <dbReference type="SAM" id="SignalP"/>
    </source>
</evidence>
<feature type="chain" id="PRO_5040286444" description="Secreted protein" evidence="1">
    <location>
        <begin position="22"/>
        <end position="93"/>
    </location>
</feature>